<keyword evidence="3" id="KW-1185">Reference proteome</keyword>
<proteinExistence type="predicted"/>
<gene>
    <name evidence="2" type="ORF">AWZ03_015062</name>
</gene>
<dbReference type="EMBL" id="LSRL02003127">
    <property type="protein sequence ID" value="TDG38516.1"/>
    <property type="molecule type" value="Genomic_DNA"/>
</dbReference>
<protein>
    <submittedName>
        <fullName evidence="2">Uncharacterized protein</fullName>
    </submittedName>
</protein>
<sequence length="181" mass="19915">MKDSEHCTPESGLTGLQQPPVWLRVEIRIGQGQARCSGITPRPSEHYTPESEARNRLRPSVSRYALSGMRFTSSRVGAAGSRRGPPSIIRQSPKRETACISTSHHRSAYDAYEETSDWPTWETGRSGIVQNLDWETADVLVSGFGHRCLAATRGIGHSTPSFIHRGWIGGIRVAGGETSWD</sequence>
<comment type="caution">
    <text evidence="2">The sequence shown here is derived from an EMBL/GenBank/DDBJ whole genome shotgun (WGS) entry which is preliminary data.</text>
</comment>
<dbReference type="Proteomes" id="UP000295192">
    <property type="component" value="Unassembled WGS sequence"/>
</dbReference>
<accession>A0A484APN3</accession>
<reference evidence="2 3" key="1">
    <citation type="journal article" date="2019" name="J. Hered.">
        <title>An Improved Genome Assembly for Drosophila navojoa, the Basal Species in the mojavensis Cluster.</title>
        <authorList>
            <person name="Vanderlinde T."/>
            <person name="Dupim E.G."/>
            <person name="Nazario-Yepiz N.O."/>
            <person name="Carvalho A.B."/>
        </authorList>
    </citation>
    <scope>NUCLEOTIDE SEQUENCE [LARGE SCALE GENOMIC DNA]</scope>
    <source>
        <strain evidence="2">Navoj_Jal97</strain>
        <tissue evidence="2">Whole organism</tissue>
    </source>
</reference>
<evidence type="ECO:0000313" key="3">
    <source>
        <dbReference type="Proteomes" id="UP000295192"/>
    </source>
</evidence>
<name>A0A484APN3_DRONA</name>
<feature type="region of interest" description="Disordered" evidence="1">
    <location>
        <begin position="33"/>
        <end position="53"/>
    </location>
</feature>
<dbReference type="AlphaFoldDB" id="A0A484APN3"/>
<feature type="compositionally biased region" description="Basic and acidic residues" evidence="1">
    <location>
        <begin position="43"/>
        <end position="53"/>
    </location>
</feature>
<evidence type="ECO:0000313" key="2">
    <source>
        <dbReference type="EMBL" id="TDG38516.1"/>
    </source>
</evidence>
<organism evidence="2 3">
    <name type="scientific">Drosophila navojoa</name>
    <name type="common">Fruit fly</name>
    <dbReference type="NCBI Taxonomy" id="7232"/>
    <lineage>
        <taxon>Eukaryota</taxon>
        <taxon>Metazoa</taxon>
        <taxon>Ecdysozoa</taxon>
        <taxon>Arthropoda</taxon>
        <taxon>Hexapoda</taxon>
        <taxon>Insecta</taxon>
        <taxon>Pterygota</taxon>
        <taxon>Neoptera</taxon>
        <taxon>Endopterygota</taxon>
        <taxon>Diptera</taxon>
        <taxon>Brachycera</taxon>
        <taxon>Muscomorpha</taxon>
        <taxon>Ephydroidea</taxon>
        <taxon>Drosophilidae</taxon>
        <taxon>Drosophila</taxon>
    </lineage>
</organism>
<evidence type="ECO:0000256" key="1">
    <source>
        <dbReference type="SAM" id="MobiDB-lite"/>
    </source>
</evidence>